<evidence type="ECO:0000313" key="1">
    <source>
        <dbReference type="EMBL" id="MFD1830311.1"/>
    </source>
</evidence>
<reference evidence="2" key="1">
    <citation type="journal article" date="2019" name="Int. J. Syst. Evol. Microbiol.">
        <title>The Global Catalogue of Microorganisms (GCM) 10K type strain sequencing project: providing services to taxonomists for standard genome sequencing and annotation.</title>
        <authorList>
            <consortium name="The Broad Institute Genomics Platform"/>
            <consortium name="The Broad Institute Genome Sequencing Center for Infectious Disease"/>
            <person name="Wu L."/>
            <person name="Ma J."/>
        </authorList>
    </citation>
    <scope>NUCLEOTIDE SEQUENCE [LARGE SCALE GENOMIC DNA]</scope>
    <source>
        <strain evidence="2">CGMCC 4.7455</strain>
    </source>
</reference>
<gene>
    <name evidence="1" type="ORF">ACFSJS_11615</name>
</gene>
<proteinExistence type="predicted"/>
<organism evidence="1 2">
    <name type="scientific">Streptomyces desertarenae</name>
    <dbReference type="NCBI Taxonomy" id="2666184"/>
    <lineage>
        <taxon>Bacteria</taxon>
        <taxon>Bacillati</taxon>
        <taxon>Actinomycetota</taxon>
        <taxon>Actinomycetes</taxon>
        <taxon>Kitasatosporales</taxon>
        <taxon>Streptomycetaceae</taxon>
        <taxon>Streptomyces</taxon>
    </lineage>
</organism>
<dbReference type="Pfam" id="PF14433">
    <property type="entry name" value="SUKH-3"/>
    <property type="match status" value="1"/>
</dbReference>
<protein>
    <submittedName>
        <fullName evidence="1">SUKH-3 domain-containing protein</fullName>
    </submittedName>
</protein>
<dbReference type="EMBL" id="JBHUFU010000006">
    <property type="protein sequence ID" value="MFD1830311.1"/>
    <property type="molecule type" value="Genomic_DNA"/>
</dbReference>
<accession>A0ABW4PM15</accession>
<dbReference type="InterPro" id="IPR025850">
    <property type="entry name" value="SUKH-3"/>
</dbReference>
<keyword evidence="2" id="KW-1185">Reference proteome</keyword>
<dbReference type="RefSeq" id="WP_380899283.1">
    <property type="nucleotide sequence ID" value="NZ_JBHUFU010000006.1"/>
</dbReference>
<evidence type="ECO:0000313" key="2">
    <source>
        <dbReference type="Proteomes" id="UP001597365"/>
    </source>
</evidence>
<comment type="caution">
    <text evidence="1">The sequence shown here is derived from an EMBL/GenBank/DDBJ whole genome shotgun (WGS) entry which is preliminary data.</text>
</comment>
<sequence length="157" mass="17677">MKSPLPRQEVESWLRRYGWSPERDVGAEADALIRKAREQAAEYGISYAPSGHARAFVRNYGGLKILLHESPENYFLADPGFPCKGGAEEIGEFSRELGEELFPVGYDSYDGAVMLVDGRGRFFVMHHTGNYYLADEALQAVWNFKKGDTQDAEDFCV</sequence>
<dbReference type="Proteomes" id="UP001597365">
    <property type="component" value="Unassembled WGS sequence"/>
</dbReference>
<name>A0ABW4PM15_9ACTN</name>